<evidence type="ECO:0000313" key="7">
    <source>
        <dbReference type="Proteomes" id="UP000319296"/>
    </source>
</evidence>
<protein>
    <submittedName>
        <fullName evidence="6">LysR family transcriptional regulator</fullName>
    </submittedName>
</protein>
<dbReference type="SUPFAM" id="SSF46785">
    <property type="entry name" value="Winged helix' DNA-binding domain"/>
    <property type="match status" value="1"/>
</dbReference>
<name>A0A519BM16_9DELT</name>
<keyword evidence="4" id="KW-0804">Transcription</keyword>
<comment type="similarity">
    <text evidence="1">Belongs to the LysR transcriptional regulatory family.</text>
</comment>
<dbReference type="CDD" id="cd05466">
    <property type="entry name" value="PBP2_LTTR_substrate"/>
    <property type="match status" value="1"/>
</dbReference>
<dbReference type="Gene3D" id="3.40.190.10">
    <property type="entry name" value="Periplasmic binding protein-like II"/>
    <property type="match status" value="2"/>
</dbReference>
<dbReference type="EMBL" id="SGBB01000011">
    <property type="protein sequence ID" value="RZD18320.1"/>
    <property type="molecule type" value="Genomic_DNA"/>
</dbReference>
<dbReference type="InterPro" id="IPR036388">
    <property type="entry name" value="WH-like_DNA-bd_sf"/>
</dbReference>
<evidence type="ECO:0000256" key="2">
    <source>
        <dbReference type="ARBA" id="ARBA00023015"/>
    </source>
</evidence>
<gene>
    <name evidence="6" type="ORF">EVG15_06890</name>
</gene>
<evidence type="ECO:0000256" key="4">
    <source>
        <dbReference type="ARBA" id="ARBA00023163"/>
    </source>
</evidence>
<accession>A0A519BM16</accession>
<sequence length="302" mass="33427">MTLTQLNILKILIETESFTKSAEALYITQSGVSHSIASLEDELEIKLVKTNKRTVSLTEAGEKVYIAAKDILTGIDRLKEEISALKNLRTGNLKIGCFQSVSVRILPGILKEFKRKYPGIEVSWFEGTDLEVTDWLLKGAVDIGFVVLPAEGLETVPLLEDKMFGVFPEKHPICSRKSIGIKELAAEQLITFKGSSCGMLITSNLMRLIKDANEIKHIEARNIGTIVEMIREGIGVAVIPELAIPLNYNGICSVPIRPEIKREIALAAHSFNNLSLSARAFVEITEKFIEKFKAVPSKNSIF</sequence>
<dbReference type="InterPro" id="IPR036390">
    <property type="entry name" value="WH_DNA-bd_sf"/>
</dbReference>
<keyword evidence="3" id="KW-0238">DNA-binding</keyword>
<dbReference type="PANTHER" id="PTHR30419">
    <property type="entry name" value="HTH-TYPE TRANSCRIPTIONAL REGULATOR YBHD"/>
    <property type="match status" value="1"/>
</dbReference>
<dbReference type="GO" id="GO:0005829">
    <property type="term" value="C:cytosol"/>
    <property type="evidence" value="ECO:0007669"/>
    <property type="project" value="TreeGrafter"/>
</dbReference>
<dbReference type="GO" id="GO:0003700">
    <property type="term" value="F:DNA-binding transcription factor activity"/>
    <property type="evidence" value="ECO:0007669"/>
    <property type="project" value="InterPro"/>
</dbReference>
<dbReference type="Pfam" id="PF00126">
    <property type="entry name" value="HTH_1"/>
    <property type="match status" value="1"/>
</dbReference>
<dbReference type="SUPFAM" id="SSF53850">
    <property type="entry name" value="Periplasmic binding protein-like II"/>
    <property type="match status" value="1"/>
</dbReference>
<evidence type="ECO:0000259" key="5">
    <source>
        <dbReference type="PROSITE" id="PS50931"/>
    </source>
</evidence>
<dbReference type="InterPro" id="IPR005119">
    <property type="entry name" value="LysR_subst-bd"/>
</dbReference>
<evidence type="ECO:0000313" key="6">
    <source>
        <dbReference type="EMBL" id="RZD18320.1"/>
    </source>
</evidence>
<evidence type="ECO:0000256" key="1">
    <source>
        <dbReference type="ARBA" id="ARBA00009437"/>
    </source>
</evidence>
<comment type="caution">
    <text evidence="6">The sequence shown here is derived from an EMBL/GenBank/DDBJ whole genome shotgun (WGS) entry which is preliminary data.</text>
</comment>
<feature type="domain" description="HTH lysR-type" evidence="5">
    <location>
        <begin position="1"/>
        <end position="58"/>
    </location>
</feature>
<dbReference type="GO" id="GO:0003677">
    <property type="term" value="F:DNA binding"/>
    <property type="evidence" value="ECO:0007669"/>
    <property type="project" value="UniProtKB-KW"/>
</dbReference>
<keyword evidence="2" id="KW-0805">Transcription regulation</keyword>
<dbReference type="InterPro" id="IPR050950">
    <property type="entry name" value="HTH-type_LysR_regulators"/>
</dbReference>
<dbReference type="Pfam" id="PF03466">
    <property type="entry name" value="LysR_substrate"/>
    <property type="match status" value="1"/>
</dbReference>
<proteinExistence type="inferred from homology"/>
<dbReference type="Proteomes" id="UP000319296">
    <property type="component" value="Unassembled WGS sequence"/>
</dbReference>
<organism evidence="6 7">
    <name type="scientific">Candidatus Acididesulfobacter diazotrophicus</name>
    <dbReference type="NCBI Taxonomy" id="2597226"/>
    <lineage>
        <taxon>Bacteria</taxon>
        <taxon>Deltaproteobacteria</taxon>
        <taxon>Candidatus Acidulodesulfobacterales</taxon>
        <taxon>Candidatus Acididesulfobacter</taxon>
    </lineage>
</organism>
<evidence type="ECO:0000256" key="3">
    <source>
        <dbReference type="ARBA" id="ARBA00023125"/>
    </source>
</evidence>
<dbReference type="AlphaFoldDB" id="A0A519BM16"/>
<dbReference type="InterPro" id="IPR000847">
    <property type="entry name" value="LysR_HTH_N"/>
</dbReference>
<dbReference type="PANTHER" id="PTHR30419:SF24">
    <property type="entry name" value="HTH-TYPE TRANSCRIPTIONAL REGULATOR CZCR"/>
    <property type="match status" value="1"/>
</dbReference>
<reference evidence="6 7" key="1">
    <citation type="journal article" date="2019" name="ISME J.">
        <title>Insights into ecological role of a new deltaproteobacterial order Candidatus Acidulodesulfobacterales by metagenomics and metatranscriptomics.</title>
        <authorList>
            <person name="Tan S."/>
            <person name="Liu J."/>
            <person name="Fang Y."/>
            <person name="Hedlund B.P."/>
            <person name="Lian Z.H."/>
            <person name="Huang L.Y."/>
            <person name="Li J.T."/>
            <person name="Huang L.N."/>
            <person name="Li W.J."/>
            <person name="Jiang H.C."/>
            <person name="Dong H.L."/>
            <person name="Shu W.S."/>
        </authorList>
    </citation>
    <scope>NUCLEOTIDE SEQUENCE [LARGE SCALE GENOMIC DNA]</scope>
    <source>
        <strain evidence="6">AP1</strain>
    </source>
</reference>
<dbReference type="Gene3D" id="1.10.10.10">
    <property type="entry name" value="Winged helix-like DNA-binding domain superfamily/Winged helix DNA-binding domain"/>
    <property type="match status" value="1"/>
</dbReference>
<dbReference type="PROSITE" id="PS50931">
    <property type="entry name" value="HTH_LYSR"/>
    <property type="match status" value="1"/>
</dbReference>